<dbReference type="Pfam" id="PF22003">
    <property type="entry name" value="MrkDrd"/>
    <property type="match status" value="1"/>
</dbReference>
<reference evidence="8 9" key="1">
    <citation type="submission" date="2018-02" db="EMBL/GenBank/DDBJ databases">
        <title>Solimicrobium silvestre gen. nov., sp. nov., isolated from alpine forest soil.</title>
        <authorList>
            <person name="Margesin R."/>
            <person name="Albuquerque L."/>
            <person name="Zhang D.-C."/>
            <person name="Froufe H.J.C."/>
            <person name="Severino R."/>
            <person name="Roxo I."/>
            <person name="Egas C."/>
            <person name="Da Costa M.S."/>
        </authorList>
    </citation>
    <scope>NUCLEOTIDE SEQUENCE [LARGE SCALE GENOMIC DNA]</scope>
    <source>
        <strain evidence="8 9">S20-91</strain>
    </source>
</reference>
<dbReference type="RefSeq" id="WP_105531734.1">
    <property type="nucleotide sequence ID" value="NZ_PUGF01000008.1"/>
</dbReference>
<accession>A0A2S9H034</accession>
<evidence type="ECO:0000259" key="6">
    <source>
        <dbReference type="Pfam" id="PF00419"/>
    </source>
</evidence>
<dbReference type="Proteomes" id="UP000237839">
    <property type="component" value="Unassembled WGS sequence"/>
</dbReference>
<evidence type="ECO:0000256" key="3">
    <source>
        <dbReference type="ARBA" id="ARBA00022729"/>
    </source>
</evidence>
<dbReference type="OrthoDB" id="8719672at2"/>
<feature type="domain" description="MrkD-like receptor binding" evidence="7">
    <location>
        <begin position="60"/>
        <end position="172"/>
    </location>
</feature>
<dbReference type="InterPro" id="IPR000259">
    <property type="entry name" value="Adhesion_dom_fimbrial"/>
</dbReference>
<dbReference type="InterPro" id="IPR036937">
    <property type="entry name" value="Adhesion_dom_fimbrial_sf"/>
</dbReference>
<organism evidence="8 9">
    <name type="scientific">Solimicrobium silvestre</name>
    <dbReference type="NCBI Taxonomy" id="2099400"/>
    <lineage>
        <taxon>Bacteria</taxon>
        <taxon>Pseudomonadati</taxon>
        <taxon>Pseudomonadota</taxon>
        <taxon>Betaproteobacteria</taxon>
        <taxon>Burkholderiales</taxon>
        <taxon>Oxalobacteraceae</taxon>
        <taxon>Solimicrobium</taxon>
    </lineage>
</organism>
<dbReference type="SUPFAM" id="SSF49401">
    <property type="entry name" value="Bacterial adhesins"/>
    <property type="match status" value="1"/>
</dbReference>
<evidence type="ECO:0000256" key="5">
    <source>
        <dbReference type="SAM" id="SignalP"/>
    </source>
</evidence>
<dbReference type="Gene3D" id="2.60.40.1090">
    <property type="entry name" value="Fimbrial-type adhesion domain"/>
    <property type="match status" value="1"/>
</dbReference>
<dbReference type="PROSITE" id="PS51257">
    <property type="entry name" value="PROKAR_LIPOPROTEIN"/>
    <property type="match status" value="1"/>
</dbReference>
<keyword evidence="9" id="KW-1185">Reference proteome</keyword>
<keyword evidence="3 5" id="KW-0732">Signal</keyword>
<dbReference type="EMBL" id="PUGF01000008">
    <property type="protein sequence ID" value="PRC93349.1"/>
    <property type="molecule type" value="Genomic_DNA"/>
</dbReference>
<dbReference type="AlphaFoldDB" id="A0A2S9H034"/>
<comment type="subcellular location">
    <subcellularLocation>
        <location evidence="1">Fimbrium</location>
    </subcellularLocation>
</comment>
<dbReference type="GO" id="GO:0043709">
    <property type="term" value="P:cell adhesion involved in single-species biofilm formation"/>
    <property type="evidence" value="ECO:0007669"/>
    <property type="project" value="TreeGrafter"/>
</dbReference>
<dbReference type="GO" id="GO:0009289">
    <property type="term" value="C:pilus"/>
    <property type="evidence" value="ECO:0007669"/>
    <property type="project" value="UniProtKB-SubCell"/>
</dbReference>
<protein>
    <submittedName>
        <fullName evidence="8">Fimbrial protein</fullName>
    </submittedName>
</protein>
<dbReference type="Gene3D" id="2.60.40.3310">
    <property type="match status" value="1"/>
</dbReference>
<name>A0A2S9H034_9BURK</name>
<evidence type="ECO:0000313" key="9">
    <source>
        <dbReference type="Proteomes" id="UP000237839"/>
    </source>
</evidence>
<feature type="signal peptide" evidence="5">
    <location>
        <begin position="1"/>
        <end position="27"/>
    </location>
</feature>
<comment type="similarity">
    <text evidence="2">Belongs to the fimbrial protein family.</text>
</comment>
<dbReference type="PANTHER" id="PTHR33420:SF12">
    <property type="entry name" value="FIMBRIN-LIKE PROTEIN FIMI-RELATED"/>
    <property type="match status" value="1"/>
</dbReference>
<evidence type="ECO:0000313" key="8">
    <source>
        <dbReference type="EMBL" id="PRC93349.1"/>
    </source>
</evidence>
<feature type="domain" description="Fimbrial-type adhesion" evidence="6">
    <location>
        <begin position="185"/>
        <end position="342"/>
    </location>
</feature>
<feature type="chain" id="PRO_5015655580" evidence="5">
    <location>
        <begin position="28"/>
        <end position="342"/>
    </location>
</feature>
<dbReference type="PANTHER" id="PTHR33420">
    <property type="entry name" value="FIMBRIAL SUBUNIT ELFA-RELATED"/>
    <property type="match status" value="1"/>
</dbReference>
<evidence type="ECO:0000259" key="7">
    <source>
        <dbReference type="Pfam" id="PF22003"/>
    </source>
</evidence>
<keyword evidence="4" id="KW-0281">Fimbrium</keyword>
<dbReference type="InterPro" id="IPR054160">
    <property type="entry name" value="MrkD_recept-bd"/>
</dbReference>
<dbReference type="Pfam" id="PF00419">
    <property type="entry name" value="Fimbrial"/>
    <property type="match status" value="1"/>
</dbReference>
<evidence type="ECO:0000256" key="4">
    <source>
        <dbReference type="ARBA" id="ARBA00023263"/>
    </source>
</evidence>
<comment type="caution">
    <text evidence="8">The sequence shown here is derived from an EMBL/GenBank/DDBJ whole genome shotgun (WGS) entry which is preliminary data.</text>
</comment>
<evidence type="ECO:0000256" key="2">
    <source>
        <dbReference type="ARBA" id="ARBA00006671"/>
    </source>
</evidence>
<sequence length="342" mass="35274">MLKRVWRFSLIKICMLMLLLTSWQAFASCSQNPVAGTKFITAPGTISINPYQTNGLPVANGTVLYTGTFTGNTGNFTVTCTAAFTGLLYQGIGTATANVYPTSIPGIGMEIHNTGSANDNLWPAAVTVASSTSYSSTASAEVTLQLVKTGPITTGGTLSGTVGNYVIPTQANYSIFPIALTGVTIVGLTQPTCVVTSTTINVALGNFAINHFPAIGSTSPPMPFNIQLVCSGGPGVTTTTMSTVLTDATNSANTSNTLPLSASSTATGLGVQITYNGAIVSYAADPSVNPVATFVPPYPNQVTLGTGENGTYNFPFYAHYIRTGTVTAGTANSSATFTIIYK</sequence>
<evidence type="ECO:0000256" key="1">
    <source>
        <dbReference type="ARBA" id="ARBA00004561"/>
    </source>
</evidence>
<dbReference type="InterPro" id="IPR050263">
    <property type="entry name" value="Bact_Fimbrial_Adh_Pro"/>
</dbReference>
<gene>
    <name evidence="8" type="ORF">S2091_2087</name>
</gene>
<dbReference type="InterPro" id="IPR008966">
    <property type="entry name" value="Adhesion_dom_sf"/>
</dbReference>
<proteinExistence type="inferred from homology"/>